<gene>
    <name evidence="2" type="ORF">POSPLADRAFT_1049783</name>
</gene>
<protein>
    <recommendedName>
        <fullName evidence="4">DUF202 domain-containing protein</fullName>
    </recommendedName>
</protein>
<name>A0A1X6MP09_9APHY</name>
<evidence type="ECO:0008006" key="4">
    <source>
        <dbReference type="Google" id="ProtNLM"/>
    </source>
</evidence>
<keyword evidence="1" id="KW-0472">Membrane</keyword>
<dbReference type="RefSeq" id="XP_024334899.1">
    <property type="nucleotide sequence ID" value="XM_024479838.1"/>
</dbReference>
<dbReference type="PANTHER" id="PTHR38646">
    <property type="entry name" value="YALI0F00814P"/>
    <property type="match status" value="1"/>
</dbReference>
<keyword evidence="1" id="KW-1133">Transmembrane helix</keyword>
<evidence type="ECO:0000256" key="1">
    <source>
        <dbReference type="SAM" id="Phobius"/>
    </source>
</evidence>
<sequence length="165" mass="18838">MNSVTLRRKAVATVQTQKQHHHLYRGHRADSFFPEDENEIVELRARGRTFDGAYARSAMVNLGYALTILRLFDRRFTKIGFVYVVLGTLFFVLAYVRQRHSRHDFADQHRTHTGQPPIQTVGQTGRRNFGRPFVTAGWIVIALTAVVAIAEVWMLVLILGLDTSD</sequence>
<feature type="transmembrane region" description="Helical" evidence="1">
    <location>
        <begin position="136"/>
        <end position="161"/>
    </location>
</feature>
<dbReference type="PANTHER" id="PTHR38646:SF1">
    <property type="entry name" value="DUF202 DOMAIN-CONTAINING PROTEIN"/>
    <property type="match status" value="1"/>
</dbReference>
<proteinExistence type="predicted"/>
<accession>A0A1X6MP09</accession>
<feature type="transmembrane region" description="Helical" evidence="1">
    <location>
        <begin position="78"/>
        <end position="96"/>
    </location>
</feature>
<evidence type="ECO:0000313" key="2">
    <source>
        <dbReference type="EMBL" id="OSX58105.1"/>
    </source>
</evidence>
<dbReference type="Proteomes" id="UP000194127">
    <property type="component" value="Unassembled WGS sequence"/>
</dbReference>
<dbReference type="OrthoDB" id="2555434at2759"/>
<feature type="transmembrane region" description="Helical" evidence="1">
    <location>
        <begin position="53"/>
        <end position="72"/>
    </location>
</feature>
<keyword evidence="1" id="KW-0812">Transmembrane</keyword>
<organism evidence="2 3">
    <name type="scientific">Postia placenta MAD-698-R-SB12</name>
    <dbReference type="NCBI Taxonomy" id="670580"/>
    <lineage>
        <taxon>Eukaryota</taxon>
        <taxon>Fungi</taxon>
        <taxon>Dikarya</taxon>
        <taxon>Basidiomycota</taxon>
        <taxon>Agaricomycotina</taxon>
        <taxon>Agaricomycetes</taxon>
        <taxon>Polyporales</taxon>
        <taxon>Adustoporiaceae</taxon>
        <taxon>Rhodonia</taxon>
    </lineage>
</organism>
<reference evidence="2 3" key="1">
    <citation type="submission" date="2017-04" db="EMBL/GenBank/DDBJ databases">
        <title>Genome Sequence of the Model Brown-Rot Fungus Postia placenta SB12.</title>
        <authorList>
            <consortium name="DOE Joint Genome Institute"/>
            <person name="Gaskell J."/>
            <person name="Kersten P."/>
            <person name="Larrondo L.F."/>
            <person name="Canessa P."/>
            <person name="Martinez D."/>
            <person name="Hibbett D."/>
            <person name="Schmoll M."/>
            <person name="Kubicek C.P."/>
            <person name="Martinez A.T."/>
            <person name="Yadav J."/>
            <person name="Master E."/>
            <person name="Magnuson J.K."/>
            <person name="James T."/>
            <person name="Yaver D."/>
            <person name="Berka R."/>
            <person name="Labutti K."/>
            <person name="Lipzen A."/>
            <person name="Aerts A."/>
            <person name="Barry K."/>
            <person name="Henrissat B."/>
            <person name="Blanchette R."/>
            <person name="Grigoriev I."/>
            <person name="Cullen D."/>
        </authorList>
    </citation>
    <scope>NUCLEOTIDE SEQUENCE [LARGE SCALE GENOMIC DNA]</scope>
    <source>
        <strain evidence="2 3">MAD-698-R-SB12</strain>
    </source>
</reference>
<keyword evidence="3" id="KW-1185">Reference proteome</keyword>
<dbReference type="GeneID" id="36324788"/>
<evidence type="ECO:0000313" key="3">
    <source>
        <dbReference type="Proteomes" id="UP000194127"/>
    </source>
</evidence>
<dbReference type="AlphaFoldDB" id="A0A1X6MP09"/>
<dbReference type="EMBL" id="KZ110606">
    <property type="protein sequence ID" value="OSX58105.1"/>
    <property type="molecule type" value="Genomic_DNA"/>
</dbReference>